<feature type="compositionally biased region" description="Basic and acidic residues" evidence="1">
    <location>
        <begin position="16"/>
        <end position="31"/>
    </location>
</feature>
<protein>
    <submittedName>
        <fullName evidence="2">Uncharacterized protein</fullName>
    </submittedName>
</protein>
<evidence type="ECO:0000256" key="1">
    <source>
        <dbReference type="SAM" id="MobiDB-lite"/>
    </source>
</evidence>
<gene>
    <name evidence="2" type="ORF">VKT23_013928</name>
</gene>
<dbReference type="Proteomes" id="UP001498398">
    <property type="component" value="Unassembled WGS sequence"/>
</dbReference>
<comment type="caution">
    <text evidence="2">The sequence shown here is derived from an EMBL/GenBank/DDBJ whole genome shotgun (WGS) entry which is preliminary data.</text>
</comment>
<sequence>MFLVTSPTTPPLADGCPDRTDLTPLDPRRPLHTPEKIITSLVSQSPVSALPLHRVSKAPSTAIKPSTSTRKPSKPKPLRLTSTFPFSVFLFLSSQTQTPFAPAAKKPFPSTKNSLVLCHDEPSYAQPQYLPILPSHSFKKQRLVDDGFEDDVDARVVAARCGGESVEDDDALFFDDWKYTKGLQAAQYQYQMPSSPQLQPSLHLVRGTRHL</sequence>
<feature type="region of interest" description="Disordered" evidence="1">
    <location>
        <begin position="53"/>
        <end position="78"/>
    </location>
</feature>
<reference evidence="2 3" key="1">
    <citation type="submission" date="2024-01" db="EMBL/GenBank/DDBJ databases">
        <title>A draft genome for the cacao thread blight pathogen Marasmiellus scandens.</title>
        <authorList>
            <person name="Baruah I.K."/>
            <person name="Leung J."/>
            <person name="Bukari Y."/>
            <person name="Amoako-Attah I."/>
            <person name="Meinhardt L.W."/>
            <person name="Bailey B.A."/>
            <person name="Cohen S.P."/>
        </authorList>
    </citation>
    <scope>NUCLEOTIDE SEQUENCE [LARGE SCALE GENOMIC DNA]</scope>
    <source>
        <strain evidence="2 3">GH-19</strain>
    </source>
</reference>
<name>A0ABR1J441_9AGAR</name>
<keyword evidence="3" id="KW-1185">Reference proteome</keyword>
<feature type="region of interest" description="Disordered" evidence="1">
    <location>
        <begin position="1"/>
        <end position="31"/>
    </location>
</feature>
<evidence type="ECO:0000313" key="3">
    <source>
        <dbReference type="Proteomes" id="UP001498398"/>
    </source>
</evidence>
<proteinExistence type="predicted"/>
<evidence type="ECO:0000313" key="2">
    <source>
        <dbReference type="EMBL" id="KAK7447672.1"/>
    </source>
</evidence>
<dbReference type="EMBL" id="JBANRG010000040">
    <property type="protein sequence ID" value="KAK7447672.1"/>
    <property type="molecule type" value="Genomic_DNA"/>
</dbReference>
<accession>A0ABR1J441</accession>
<organism evidence="2 3">
    <name type="scientific">Marasmiellus scandens</name>
    <dbReference type="NCBI Taxonomy" id="2682957"/>
    <lineage>
        <taxon>Eukaryota</taxon>
        <taxon>Fungi</taxon>
        <taxon>Dikarya</taxon>
        <taxon>Basidiomycota</taxon>
        <taxon>Agaricomycotina</taxon>
        <taxon>Agaricomycetes</taxon>
        <taxon>Agaricomycetidae</taxon>
        <taxon>Agaricales</taxon>
        <taxon>Marasmiineae</taxon>
        <taxon>Omphalotaceae</taxon>
        <taxon>Marasmiellus</taxon>
    </lineage>
</organism>